<protein>
    <recommendedName>
        <fullName evidence="4">25S rRNA adenine-N(1) methyltransferase</fullName>
        <ecNumber evidence="4">2.1.1.-</ecNumber>
    </recommendedName>
</protein>
<evidence type="ECO:0000313" key="6">
    <source>
        <dbReference type="Proteomes" id="UP000509704"/>
    </source>
</evidence>
<dbReference type="EMBL" id="CP058611">
    <property type="protein sequence ID" value="QLG74975.1"/>
    <property type="molecule type" value="Genomic_DNA"/>
</dbReference>
<comment type="subcellular location">
    <subcellularLocation>
        <location evidence="4">Nucleus</location>
        <location evidence="4">Nucleolus</location>
    </subcellularLocation>
</comment>
<dbReference type="HAMAP" id="MF_03044">
    <property type="entry name" value="BMT2"/>
    <property type="match status" value="1"/>
</dbReference>
<feature type="binding site" evidence="4">
    <location>
        <position position="180"/>
    </location>
    <ligand>
        <name>S-adenosyl-L-methionine</name>
        <dbReference type="ChEBI" id="CHEBI:59789"/>
    </ligand>
</feature>
<name>A0A7H9B8G3_ZYGMR</name>
<reference evidence="5 6" key="1">
    <citation type="submission" date="2020-07" db="EMBL/GenBank/DDBJ databases">
        <title>The yeast mating-type switching endonuclease HO is a domesticated member of an unorthodox homing genetic element family.</title>
        <authorList>
            <person name="Coughlan A.Y."/>
            <person name="Lombardi L."/>
            <person name="Braun-Galleani S."/>
            <person name="Martos A.R."/>
            <person name="Galeote V."/>
            <person name="Bigey F."/>
            <person name="Dequin S."/>
            <person name="Byrne K.P."/>
            <person name="Wolfe K.H."/>
        </authorList>
    </citation>
    <scope>NUCLEOTIDE SEQUENCE [LARGE SCALE GENOMIC DNA]</scope>
    <source>
        <strain evidence="5 6">NRRL Y-6702</strain>
    </source>
</reference>
<dbReference type="InterPro" id="IPR021867">
    <property type="entry name" value="Bmt2/SAMTOR"/>
</dbReference>
<feature type="binding site" evidence="4">
    <location>
        <position position="159"/>
    </location>
    <ligand>
        <name>S-adenosyl-L-methionine</name>
        <dbReference type="ChEBI" id="CHEBI:59789"/>
    </ligand>
</feature>
<dbReference type="Pfam" id="PF11968">
    <property type="entry name" value="Bmt2"/>
    <property type="match status" value="1"/>
</dbReference>
<dbReference type="Gene3D" id="3.40.50.150">
    <property type="entry name" value="Vaccinia Virus protein VP39"/>
    <property type="match status" value="1"/>
</dbReference>
<dbReference type="AlphaFoldDB" id="A0A7H9B8G3"/>
<dbReference type="PANTHER" id="PTHR21008">
    <property type="entry name" value="S-ADENOSYLMETHIONINE SENSOR UPSTREAM OF MTORC1-RELATED"/>
    <property type="match status" value="1"/>
</dbReference>
<dbReference type="GO" id="GO:0005730">
    <property type="term" value="C:nucleolus"/>
    <property type="evidence" value="ECO:0007669"/>
    <property type="project" value="UniProtKB-SubCell"/>
</dbReference>
<proteinExistence type="inferred from homology"/>
<dbReference type="EC" id="2.1.1.-" evidence="4"/>
<dbReference type="GO" id="GO:0016433">
    <property type="term" value="F:rRNA (adenine) methyltransferase activity"/>
    <property type="evidence" value="ECO:0007669"/>
    <property type="project" value="UniProtKB-UniRule"/>
</dbReference>
<comment type="function">
    <text evidence="4">S-adenosyl-L-methionine-dependent methyltransferase that specifically methylates the N(1) position of an adenine present in helix 65 in 25S rRNA.</text>
</comment>
<keyword evidence="1 4" id="KW-0489">Methyltransferase</keyword>
<accession>A0A7H9B8G3</accession>
<dbReference type="SUPFAM" id="SSF53335">
    <property type="entry name" value="S-adenosyl-L-methionine-dependent methyltransferases"/>
    <property type="match status" value="1"/>
</dbReference>
<comment type="similarity">
    <text evidence="4">Belongs to the BMT2 family.</text>
</comment>
<evidence type="ECO:0000256" key="2">
    <source>
        <dbReference type="ARBA" id="ARBA00022679"/>
    </source>
</evidence>
<dbReference type="InterPro" id="IPR029063">
    <property type="entry name" value="SAM-dependent_MTases_sf"/>
</dbReference>
<keyword evidence="6" id="KW-1185">Reference proteome</keyword>
<evidence type="ECO:0000256" key="3">
    <source>
        <dbReference type="ARBA" id="ARBA00022691"/>
    </source>
</evidence>
<keyword evidence="3 4" id="KW-0949">S-adenosyl-L-methionine</keyword>
<evidence type="ECO:0000256" key="4">
    <source>
        <dbReference type="HAMAP-Rule" id="MF_03044"/>
    </source>
</evidence>
<evidence type="ECO:0000313" key="5">
    <source>
        <dbReference type="EMBL" id="QLG74975.1"/>
    </source>
</evidence>
<dbReference type="PANTHER" id="PTHR21008:SF1">
    <property type="entry name" value="25S RRNA (ADENINE(2142)-N(1))-METHYLTRANSFERASE"/>
    <property type="match status" value="1"/>
</dbReference>
<dbReference type="Proteomes" id="UP000509704">
    <property type="component" value="Chromosome 8"/>
</dbReference>
<evidence type="ECO:0000256" key="1">
    <source>
        <dbReference type="ARBA" id="ARBA00022603"/>
    </source>
</evidence>
<dbReference type="OrthoDB" id="5954793at2759"/>
<keyword evidence="2 4" id="KW-0808">Transferase</keyword>
<sequence>MLSKKRKSITGNKVAKFGSTTIKPSKARRIIRKFHVLINKRKIICDELGITLDSNDEKKNLAAIASQITALDKTQFKKGLDNTGFLKSSQSDLPSRDLMLQNLGYITSQITTEGGLATYQMASRNGQSTDRGGDSSKKLVQWLRELRTAKNSGPALEIGSLSCENAISKSGIFNPVIRIDLNNANDTRGITKQDFMLRPLPKEETDTFALVSCSLVLNFVPTPSERGEMIKRLPQFIKPNGYCFLVLPLPCMENSRYIDKEHFTKMMQSQGFEPVRCHDSQKLCYFLFRLRHKDASACANANKKQDAALPFDSFSKVKLHDGPNRNNFCIVIEPTDTSTY</sequence>
<keyword evidence="4" id="KW-0539">Nucleus</keyword>
<organism evidence="5 6">
    <name type="scientific">Zygotorulaspora mrakii</name>
    <name type="common">Zygosaccharomyces mrakii</name>
    <dbReference type="NCBI Taxonomy" id="42260"/>
    <lineage>
        <taxon>Eukaryota</taxon>
        <taxon>Fungi</taxon>
        <taxon>Dikarya</taxon>
        <taxon>Ascomycota</taxon>
        <taxon>Saccharomycotina</taxon>
        <taxon>Saccharomycetes</taxon>
        <taxon>Saccharomycetales</taxon>
        <taxon>Saccharomycetaceae</taxon>
        <taxon>Zygotorulaspora</taxon>
    </lineage>
</organism>
<gene>
    <name evidence="4" type="primary">BMT2</name>
    <name evidence="5" type="ORF">HG535_0H03020</name>
</gene>